<accession>A0A4Z2GV51</accession>
<gene>
    <name evidence="1" type="ORF">EYF80_032336</name>
</gene>
<dbReference type="AlphaFoldDB" id="A0A4Z2GV51"/>
<organism evidence="1 2">
    <name type="scientific">Liparis tanakae</name>
    <name type="common">Tanaka's snailfish</name>
    <dbReference type="NCBI Taxonomy" id="230148"/>
    <lineage>
        <taxon>Eukaryota</taxon>
        <taxon>Metazoa</taxon>
        <taxon>Chordata</taxon>
        <taxon>Craniata</taxon>
        <taxon>Vertebrata</taxon>
        <taxon>Euteleostomi</taxon>
        <taxon>Actinopterygii</taxon>
        <taxon>Neopterygii</taxon>
        <taxon>Teleostei</taxon>
        <taxon>Neoteleostei</taxon>
        <taxon>Acanthomorphata</taxon>
        <taxon>Eupercaria</taxon>
        <taxon>Perciformes</taxon>
        <taxon>Cottioidei</taxon>
        <taxon>Cottales</taxon>
        <taxon>Liparidae</taxon>
        <taxon>Liparis</taxon>
    </lineage>
</organism>
<dbReference type="Proteomes" id="UP000314294">
    <property type="component" value="Unassembled WGS sequence"/>
</dbReference>
<comment type="caution">
    <text evidence="1">The sequence shown here is derived from an EMBL/GenBank/DDBJ whole genome shotgun (WGS) entry which is preliminary data.</text>
</comment>
<dbReference type="EMBL" id="SRLO01000405">
    <property type="protein sequence ID" value="TNN57428.1"/>
    <property type="molecule type" value="Genomic_DNA"/>
</dbReference>
<evidence type="ECO:0000313" key="1">
    <source>
        <dbReference type="EMBL" id="TNN57428.1"/>
    </source>
</evidence>
<keyword evidence="2" id="KW-1185">Reference proteome</keyword>
<evidence type="ECO:0000313" key="2">
    <source>
        <dbReference type="Proteomes" id="UP000314294"/>
    </source>
</evidence>
<proteinExistence type="predicted"/>
<protein>
    <submittedName>
        <fullName evidence="1">Uncharacterized protein</fullName>
    </submittedName>
</protein>
<reference evidence="1 2" key="1">
    <citation type="submission" date="2019-03" db="EMBL/GenBank/DDBJ databases">
        <title>First draft genome of Liparis tanakae, snailfish: a comprehensive survey of snailfish specific genes.</title>
        <authorList>
            <person name="Kim W."/>
            <person name="Song I."/>
            <person name="Jeong J.-H."/>
            <person name="Kim D."/>
            <person name="Kim S."/>
            <person name="Ryu S."/>
            <person name="Song J.Y."/>
            <person name="Lee S.K."/>
        </authorList>
    </citation>
    <scope>NUCLEOTIDE SEQUENCE [LARGE SCALE GENOMIC DNA]</scope>
    <source>
        <tissue evidence="1">Muscle</tissue>
    </source>
</reference>
<name>A0A4Z2GV51_9TELE</name>
<sequence length="137" mass="15965">MLHFLASSSLASSLGYGLLSSSRDTDLASRKRERRIMTASQVLCFSCIWMELNLRWMMLTMRSISLGEMGRVRDCSLSRFITWVVNSLHAWMHRQDRIHKEKNHHGFTQNKKQQKKGVGIGVWSGCSFTGRPWRERF</sequence>